<accession>Q7MS53</accession>
<evidence type="ECO:0008006" key="3">
    <source>
        <dbReference type="Google" id="ProtNLM"/>
    </source>
</evidence>
<evidence type="ECO:0000313" key="2">
    <source>
        <dbReference type="Proteomes" id="UP000000422"/>
    </source>
</evidence>
<dbReference type="Gene3D" id="3.40.30.10">
    <property type="entry name" value="Glutaredoxin"/>
    <property type="match status" value="1"/>
</dbReference>
<reference evidence="1 2" key="1">
    <citation type="journal article" date="2003" name="Proc. Natl. Acad. Sci. U.S.A.">
        <title>Complete genome sequence and analysis of Wolinella succinogenes.</title>
        <authorList>
            <person name="Baar C."/>
            <person name="Eppinger M."/>
            <person name="Raddatz G."/>
            <person name="Simon JM."/>
            <person name="Lanz C."/>
            <person name="Klimmek O."/>
            <person name="Nandakumar R."/>
            <person name="Gross R."/>
            <person name="Rosinus A."/>
            <person name="Keller H."/>
            <person name="Jagtap P."/>
            <person name="Linke B."/>
            <person name="Meyer F."/>
            <person name="Lederer H."/>
            <person name="Schuster S.C."/>
        </authorList>
    </citation>
    <scope>NUCLEOTIDE SEQUENCE [LARGE SCALE GENOMIC DNA]</scope>
    <source>
        <strain evidence="2">ATCC 29543 / DSM 1740 / CCUG 13145 / JCM 31913 / LMG 7466 / NCTC 11488 / FDC 602W</strain>
    </source>
</reference>
<dbReference type="RefSeq" id="WP_011138671.1">
    <property type="nucleotide sequence ID" value="NC_005090.1"/>
</dbReference>
<dbReference type="PROSITE" id="PS51257">
    <property type="entry name" value="PROKAR_LIPOPROTEIN"/>
    <property type="match status" value="1"/>
</dbReference>
<dbReference type="KEGG" id="wsu:WS0758"/>
<dbReference type="EMBL" id="BX571659">
    <property type="protein sequence ID" value="CAE09874.1"/>
    <property type="molecule type" value="Genomic_DNA"/>
</dbReference>
<dbReference type="STRING" id="273121.WS0758"/>
<dbReference type="CDD" id="cd02947">
    <property type="entry name" value="TRX_family"/>
    <property type="match status" value="1"/>
</dbReference>
<evidence type="ECO:0000313" key="1">
    <source>
        <dbReference type="EMBL" id="CAE09874.1"/>
    </source>
</evidence>
<keyword evidence="2" id="KW-1185">Reference proteome</keyword>
<name>Q7MS53_WOLSU</name>
<proteinExistence type="predicted"/>
<sequence length="131" mass="14431">MRGMLRGIGSVLLVGLLLGCGNQKEAIPISSPYAKAMALRGQGQSLMLEVGASSCYACIEMKQLIDKLHQENPSHQIFVINLNEEREVAKILKIQVIPTQIVYDASGEEVWRHVGGLGELELRELVQKYGI</sequence>
<protein>
    <recommendedName>
        <fullName evidence="3">Thioredoxin domain-containing protein</fullName>
    </recommendedName>
</protein>
<organism evidence="2">
    <name type="scientific">Wolinella succinogenes (strain ATCC 29543 / DSM 1740 / CCUG 13145 / JCM 31913 / LMG 7466 / NCTC 11488 / FDC 602W)</name>
    <name type="common">Vibrio succinogenes</name>
    <dbReference type="NCBI Taxonomy" id="273121"/>
    <lineage>
        <taxon>Bacteria</taxon>
        <taxon>Pseudomonadati</taxon>
        <taxon>Campylobacterota</taxon>
        <taxon>Epsilonproteobacteria</taxon>
        <taxon>Campylobacterales</taxon>
        <taxon>Helicobacteraceae</taxon>
        <taxon>Wolinella</taxon>
    </lineage>
</organism>
<gene>
    <name evidence="1" type="ordered locus">WS0758</name>
</gene>
<dbReference type="SUPFAM" id="SSF52833">
    <property type="entry name" value="Thioredoxin-like"/>
    <property type="match status" value="1"/>
</dbReference>
<dbReference type="eggNOG" id="COG0526">
    <property type="taxonomic scope" value="Bacteria"/>
</dbReference>
<dbReference type="HOGENOM" id="CLU_090389_13_2_7"/>
<dbReference type="AlphaFoldDB" id="Q7MS53"/>
<dbReference type="Proteomes" id="UP000000422">
    <property type="component" value="Chromosome"/>
</dbReference>
<dbReference type="InterPro" id="IPR036249">
    <property type="entry name" value="Thioredoxin-like_sf"/>
</dbReference>